<dbReference type="PANTHER" id="PTHR48207">
    <property type="entry name" value="SUCCINATE--HYDROXYMETHYLGLUTARATE COA-TRANSFERASE"/>
    <property type="match status" value="1"/>
</dbReference>
<feature type="region of interest" description="Disordered" evidence="2">
    <location>
        <begin position="1"/>
        <end position="30"/>
    </location>
</feature>
<dbReference type="InterPro" id="IPR023606">
    <property type="entry name" value="CoA-Trfase_III_dom_1_sf"/>
</dbReference>
<dbReference type="SUPFAM" id="SSF89796">
    <property type="entry name" value="CoA-transferase family III (CaiB/BaiF)"/>
    <property type="match status" value="1"/>
</dbReference>
<keyword evidence="1 3" id="KW-0808">Transferase</keyword>
<dbReference type="Gene3D" id="3.30.1540.10">
    <property type="entry name" value="formyl-coa transferase, domain 3"/>
    <property type="match status" value="1"/>
</dbReference>
<dbReference type="OrthoDB" id="9797653at2"/>
<feature type="compositionally biased region" description="Basic and acidic residues" evidence="2">
    <location>
        <begin position="15"/>
        <end position="27"/>
    </location>
</feature>
<dbReference type="InterPro" id="IPR003673">
    <property type="entry name" value="CoA-Trfase_fam_III"/>
</dbReference>
<dbReference type="Proteomes" id="UP000183407">
    <property type="component" value="Unassembled WGS sequence"/>
</dbReference>
<dbReference type="InterPro" id="IPR044855">
    <property type="entry name" value="CoA-Trfase_III_dom3_sf"/>
</dbReference>
<organism evidence="3 4">
    <name type="scientific">Rhodococcus jostii</name>
    <dbReference type="NCBI Taxonomy" id="132919"/>
    <lineage>
        <taxon>Bacteria</taxon>
        <taxon>Bacillati</taxon>
        <taxon>Actinomycetota</taxon>
        <taxon>Actinomycetes</taxon>
        <taxon>Mycobacteriales</taxon>
        <taxon>Nocardiaceae</taxon>
        <taxon>Rhodococcus</taxon>
    </lineage>
</organism>
<dbReference type="AlphaFoldDB" id="A0A1H5F794"/>
<dbReference type="Gene3D" id="3.40.50.10540">
    <property type="entry name" value="Crotonobetainyl-coa:carnitine coa-transferase, domain 1"/>
    <property type="match status" value="1"/>
</dbReference>
<reference evidence="4" key="1">
    <citation type="submission" date="2016-10" db="EMBL/GenBank/DDBJ databases">
        <authorList>
            <person name="Varghese N."/>
        </authorList>
    </citation>
    <scope>NUCLEOTIDE SEQUENCE [LARGE SCALE GENOMIC DNA]</scope>
    <source>
        <strain evidence="4">DSM 44719</strain>
    </source>
</reference>
<dbReference type="RefSeq" id="WP_083400627.1">
    <property type="nucleotide sequence ID" value="NZ_FNTL01000004.1"/>
</dbReference>
<dbReference type="EMBL" id="FNTL01000004">
    <property type="protein sequence ID" value="SED99297.1"/>
    <property type="molecule type" value="Genomic_DNA"/>
</dbReference>
<evidence type="ECO:0000313" key="4">
    <source>
        <dbReference type="Proteomes" id="UP000183407"/>
    </source>
</evidence>
<evidence type="ECO:0000256" key="1">
    <source>
        <dbReference type="ARBA" id="ARBA00022679"/>
    </source>
</evidence>
<accession>A0A1H5F794</accession>
<dbReference type="GO" id="GO:0008410">
    <property type="term" value="F:CoA-transferase activity"/>
    <property type="evidence" value="ECO:0007669"/>
    <property type="project" value="TreeGrafter"/>
</dbReference>
<dbReference type="PANTHER" id="PTHR48207:SF3">
    <property type="entry name" value="SUCCINATE--HYDROXYMETHYLGLUTARATE COA-TRANSFERASE"/>
    <property type="match status" value="1"/>
</dbReference>
<sequence>MTLQSNDTAFAPEATEDRQPGRPHQDAFGRTASGPLAGIVVADFSRVLAGPYCTMLLADMGATVIKVEGPSGDETRAWKPPVFDGQSTYYLSINRNKRSIALDFGDPDDLETARGIAESADVVVENFKPGGLDRFGLDHASIAERNPAVVYASITGFGSAGGAALPGYDLLVQAMSGLMSLTGDPEFPAYRSGVAVFDVITGLHAAIGVLSALHERDRSGRGQRIEVNLMSSALSGMVNQTAGFLLSGNVPTRMGNEHPSIYPYEPLPTADGDIVLAIGNDRQFRTLCDVIGAHDLATDPRFATPPDRSHNRSELRPILQELLAAKPASEWFDIFTEARLPCAPINDVRGGIEFAQRLGLEPVVAVGDGDDALPGVRNPITFSATPASYDLVPPGIDADRGDILEWLCSAEPRT</sequence>
<gene>
    <name evidence="3" type="ORF">SAMN04490220_6291</name>
</gene>
<evidence type="ECO:0000256" key="2">
    <source>
        <dbReference type="SAM" id="MobiDB-lite"/>
    </source>
</evidence>
<proteinExistence type="predicted"/>
<evidence type="ECO:0000313" key="3">
    <source>
        <dbReference type="EMBL" id="SED99297.1"/>
    </source>
</evidence>
<name>A0A1H5F794_RHOJO</name>
<dbReference type="Pfam" id="PF02515">
    <property type="entry name" value="CoA_transf_3"/>
    <property type="match status" value="1"/>
</dbReference>
<dbReference type="InterPro" id="IPR050483">
    <property type="entry name" value="CoA-transferase_III_domain"/>
</dbReference>
<protein>
    <submittedName>
        <fullName evidence="3">Crotonobetainyl-CoA:carnitine CoA-transferase CaiB</fullName>
    </submittedName>
</protein>